<evidence type="ECO:0000313" key="4">
    <source>
        <dbReference type="EMBL" id="KKU06944.1"/>
    </source>
</evidence>
<dbReference type="Pfam" id="PF18912">
    <property type="entry name" value="DZR_2"/>
    <property type="match status" value="1"/>
</dbReference>
<accession>A0A0G1MFB3</accession>
<evidence type="ECO:0000313" key="5">
    <source>
        <dbReference type="Proteomes" id="UP000033999"/>
    </source>
</evidence>
<protein>
    <recommendedName>
        <fullName evidence="6">Phosphoribosyltransferase</fullName>
    </recommendedName>
</protein>
<proteinExistence type="inferred from homology"/>
<dbReference type="Proteomes" id="UP000033999">
    <property type="component" value="Unassembled WGS sequence"/>
</dbReference>
<dbReference type="PATRIC" id="fig|1619041.3.peg.598"/>
<dbReference type="InterPro" id="IPR029057">
    <property type="entry name" value="PRTase-like"/>
</dbReference>
<evidence type="ECO:0000259" key="2">
    <source>
        <dbReference type="Pfam" id="PF00156"/>
    </source>
</evidence>
<dbReference type="AlphaFoldDB" id="A0A0G1MFB3"/>
<dbReference type="Gene3D" id="3.40.50.2020">
    <property type="match status" value="1"/>
</dbReference>
<dbReference type="PANTHER" id="PTHR47505">
    <property type="entry name" value="DNA UTILIZATION PROTEIN YHGH"/>
    <property type="match status" value="1"/>
</dbReference>
<sequence length="247" mass="26980">MTGARRQVEALRKMYRRVAESAADLLFPLACLGCGAEGVIACTACTARVSFAPVCACPRCGKVSKEGRLCGSCAGVVSVESVLGSFDYHVPLIAQLIKSWKYHGMTVAGMEIELLLSEWVDREPWVRVWGANAVLVPIPLHRRRLCERGFNQAERLADIWARLLNLPVVGCLRRTLYTEAQAKQASFARQKLSSHIFAVKQGVVLKTSKVILIDDVYTTGTTLNLAAQTLRAAGVAQVYGLVCARET</sequence>
<dbReference type="PANTHER" id="PTHR47505:SF1">
    <property type="entry name" value="DNA UTILIZATION PROTEIN YHGH"/>
    <property type="match status" value="1"/>
</dbReference>
<comment type="caution">
    <text evidence="4">The sequence shown here is derived from an EMBL/GenBank/DDBJ whole genome shotgun (WGS) entry which is preliminary data.</text>
</comment>
<dbReference type="InterPro" id="IPR000836">
    <property type="entry name" value="PRTase_dom"/>
</dbReference>
<dbReference type="EMBL" id="LCKX01000018">
    <property type="protein sequence ID" value="KKU06944.1"/>
    <property type="molecule type" value="Genomic_DNA"/>
</dbReference>
<dbReference type="InterPro" id="IPR044005">
    <property type="entry name" value="DZR_2"/>
</dbReference>
<name>A0A0G1MFB3_9BACT</name>
<gene>
    <name evidence="4" type="ORF">UX10_C0018G0015</name>
</gene>
<feature type="domain" description="Phosphoribosyltransferase" evidence="2">
    <location>
        <begin position="155"/>
        <end position="238"/>
    </location>
</feature>
<dbReference type="CDD" id="cd06223">
    <property type="entry name" value="PRTases_typeI"/>
    <property type="match status" value="1"/>
</dbReference>
<evidence type="ECO:0008006" key="6">
    <source>
        <dbReference type="Google" id="ProtNLM"/>
    </source>
</evidence>
<reference evidence="4 5" key="1">
    <citation type="journal article" date="2015" name="Nature">
        <title>rRNA introns, odd ribosomes, and small enigmatic genomes across a large radiation of phyla.</title>
        <authorList>
            <person name="Brown C.T."/>
            <person name="Hug L.A."/>
            <person name="Thomas B.C."/>
            <person name="Sharon I."/>
            <person name="Castelle C.J."/>
            <person name="Singh A."/>
            <person name="Wilkins M.J."/>
            <person name="Williams K.H."/>
            <person name="Banfield J.F."/>
        </authorList>
    </citation>
    <scope>NUCLEOTIDE SEQUENCE [LARGE SCALE GENOMIC DNA]</scope>
</reference>
<organism evidence="4 5">
    <name type="scientific">Candidatus Magasanikbacteria bacterium GW2011_GWA2_45_39</name>
    <dbReference type="NCBI Taxonomy" id="1619041"/>
    <lineage>
        <taxon>Bacteria</taxon>
        <taxon>Candidatus Magasanikiibacteriota</taxon>
    </lineage>
</organism>
<feature type="domain" description="Double zinc ribbon" evidence="3">
    <location>
        <begin position="23"/>
        <end position="74"/>
    </location>
</feature>
<evidence type="ECO:0000259" key="3">
    <source>
        <dbReference type="Pfam" id="PF18912"/>
    </source>
</evidence>
<dbReference type="SUPFAM" id="SSF53271">
    <property type="entry name" value="PRTase-like"/>
    <property type="match status" value="1"/>
</dbReference>
<dbReference type="InterPro" id="IPR051910">
    <property type="entry name" value="ComF/GntX_DNA_util-trans"/>
</dbReference>
<dbReference type="Pfam" id="PF00156">
    <property type="entry name" value="Pribosyltran"/>
    <property type="match status" value="1"/>
</dbReference>
<comment type="similarity">
    <text evidence="1">Belongs to the ComF/GntX family.</text>
</comment>
<evidence type="ECO:0000256" key="1">
    <source>
        <dbReference type="ARBA" id="ARBA00008007"/>
    </source>
</evidence>